<evidence type="ECO:0000256" key="2">
    <source>
        <dbReference type="ARBA" id="ARBA00008848"/>
    </source>
</evidence>
<dbReference type="EMBL" id="GEBQ01014183">
    <property type="protein sequence ID" value="JAT25794.1"/>
    <property type="molecule type" value="Transcribed_RNA"/>
</dbReference>
<evidence type="ECO:0000256" key="12">
    <source>
        <dbReference type="PIRSR" id="PIRSR037947-1"/>
    </source>
</evidence>
<dbReference type="AlphaFoldDB" id="A0A1B6LQG5"/>
<evidence type="ECO:0000256" key="8">
    <source>
        <dbReference type="ARBA" id="ARBA00023134"/>
    </source>
</evidence>
<evidence type="ECO:0000256" key="1">
    <source>
        <dbReference type="ARBA" id="ARBA00004342"/>
    </source>
</evidence>
<dbReference type="GO" id="GO:0005525">
    <property type="term" value="F:GTP binding"/>
    <property type="evidence" value="ECO:0007669"/>
    <property type="project" value="UniProtKB-KW"/>
</dbReference>
<keyword evidence="6" id="KW-0519">Myristate</keyword>
<sequence length="326" mass="37069">MGCLCDKSKNSKDYSEDTNKEYSWDQRRQNIDPKDFTLENVESTEVWKLPGSINGQQFVIRNCKNTSIYLLDHINTLTIDDCSDCKFIIGPVKGSVFLRDCNDCTCLVACGQYRMRDCHNVNVFLCCPTQPIIESSRRIHFGCYQLYYDQLEGQFRSAGLSLFNNNWSNVHDFTPTHGDTNWCILPATMTVHDYFHQPAHDVLNISLDRSSSVVPLTTGIHPDPSEDLEVCLVVFFYDRHEEALSKSFISKLLEDRPSCWLVNCRQLTLEPRDAEVVFGSPTYNRLSQVGPLVGLVCAGSRVIYSCQKTVEKIAQSVEQVYVSSNP</sequence>
<evidence type="ECO:0000256" key="3">
    <source>
        <dbReference type="ARBA" id="ARBA00015771"/>
    </source>
</evidence>
<evidence type="ECO:0000256" key="11">
    <source>
        <dbReference type="ARBA" id="ARBA00023288"/>
    </source>
</evidence>
<evidence type="ECO:0000256" key="7">
    <source>
        <dbReference type="ARBA" id="ARBA00022741"/>
    </source>
</evidence>
<dbReference type="InterPro" id="IPR017901">
    <property type="entry name" value="C-CAP_CF_C-like"/>
</dbReference>
<keyword evidence="9" id="KW-0472">Membrane</keyword>
<keyword evidence="4" id="KW-0343">GTPase activation</keyword>
<evidence type="ECO:0000256" key="5">
    <source>
        <dbReference type="ARBA" id="ARBA00022475"/>
    </source>
</evidence>
<evidence type="ECO:0000256" key="4">
    <source>
        <dbReference type="ARBA" id="ARBA00022468"/>
    </source>
</evidence>
<gene>
    <name evidence="14" type="ORF">g.10362</name>
</gene>
<reference evidence="14" key="1">
    <citation type="submission" date="2015-11" db="EMBL/GenBank/DDBJ databases">
        <title>De novo transcriptome assembly of four potential Pierce s Disease insect vectors from Arizona vineyards.</title>
        <authorList>
            <person name="Tassone E.E."/>
        </authorList>
    </citation>
    <scope>NUCLEOTIDE SEQUENCE</scope>
</reference>
<dbReference type="PROSITE" id="PS51329">
    <property type="entry name" value="C_CAP_COFACTOR_C"/>
    <property type="match status" value="1"/>
</dbReference>
<dbReference type="GO" id="GO:1990075">
    <property type="term" value="C:periciliary membrane compartment"/>
    <property type="evidence" value="ECO:0007669"/>
    <property type="project" value="TreeGrafter"/>
</dbReference>
<name>A0A1B6LQG5_9HEMI</name>
<dbReference type="SUPFAM" id="SSF69340">
    <property type="entry name" value="C-terminal domain of adenylylcyclase associated protein"/>
    <property type="match status" value="1"/>
</dbReference>
<comment type="similarity">
    <text evidence="2">Belongs to the TBCC family.</text>
</comment>
<dbReference type="GO" id="GO:0006892">
    <property type="term" value="P:post-Golgi vesicle-mediated transport"/>
    <property type="evidence" value="ECO:0007669"/>
    <property type="project" value="TreeGrafter"/>
</dbReference>
<evidence type="ECO:0000313" key="14">
    <source>
        <dbReference type="EMBL" id="JAT25794.1"/>
    </source>
</evidence>
<dbReference type="Pfam" id="PF07986">
    <property type="entry name" value="TBCC"/>
    <property type="match status" value="1"/>
</dbReference>
<proteinExistence type="inferred from homology"/>
<dbReference type="GO" id="GO:0005929">
    <property type="term" value="C:cilium"/>
    <property type="evidence" value="ECO:0007669"/>
    <property type="project" value="TreeGrafter"/>
</dbReference>
<evidence type="ECO:0000259" key="13">
    <source>
        <dbReference type="PROSITE" id="PS51329"/>
    </source>
</evidence>
<evidence type="ECO:0000256" key="6">
    <source>
        <dbReference type="ARBA" id="ARBA00022707"/>
    </source>
</evidence>
<keyword evidence="7 12" id="KW-0547">Nucleotide-binding</keyword>
<feature type="non-terminal residue" evidence="14">
    <location>
        <position position="326"/>
    </location>
</feature>
<dbReference type="Gene3D" id="2.160.20.70">
    <property type="match status" value="1"/>
</dbReference>
<dbReference type="InterPro" id="IPR012945">
    <property type="entry name" value="Tubulin-bd_cofactor_C_dom"/>
</dbReference>
<keyword evidence="10" id="KW-0564">Palmitate</keyword>
<keyword evidence="8 12" id="KW-0342">GTP-binding</keyword>
<dbReference type="FunFam" id="2.160.20.70:FF:000004">
    <property type="entry name" value="Protein XRP2"/>
    <property type="match status" value="1"/>
</dbReference>
<dbReference type="PANTHER" id="PTHR15440:SF0">
    <property type="entry name" value="PROTEIN XRP2"/>
    <property type="match status" value="1"/>
</dbReference>
<organism evidence="14">
    <name type="scientific">Graphocephala atropunctata</name>
    <dbReference type="NCBI Taxonomy" id="36148"/>
    <lineage>
        <taxon>Eukaryota</taxon>
        <taxon>Metazoa</taxon>
        <taxon>Ecdysozoa</taxon>
        <taxon>Arthropoda</taxon>
        <taxon>Hexapoda</taxon>
        <taxon>Insecta</taxon>
        <taxon>Pterygota</taxon>
        <taxon>Neoptera</taxon>
        <taxon>Paraneoptera</taxon>
        <taxon>Hemiptera</taxon>
        <taxon>Auchenorrhyncha</taxon>
        <taxon>Membracoidea</taxon>
        <taxon>Cicadellidae</taxon>
        <taxon>Cicadellinae</taxon>
        <taxon>Cicadellini</taxon>
        <taxon>Graphocephala</taxon>
    </lineage>
</organism>
<dbReference type="PANTHER" id="PTHR15440">
    <property type="entry name" value="XRP2 PROTEIN"/>
    <property type="match status" value="1"/>
</dbReference>
<dbReference type="InterPro" id="IPR016098">
    <property type="entry name" value="CAP/MinC_C"/>
</dbReference>
<dbReference type="InterPro" id="IPR036223">
    <property type="entry name" value="CAP_C_sf"/>
</dbReference>
<keyword evidence="11" id="KW-0449">Lipoprotein</keyword>
<evidence type="ECO:0000256" key="10">
    <source>
        <dbReference type="ARBA" id="ARBA00023139"/>
    </source>
</evidence>
<feature type="domain" description="C-CAP/cofactor C-like" evidence="13">
    <location>
        <begin position="22"/>
        <end position="175"/>
    </location>
</feature>
<dbReference type="InterPro" id="IPR036850">
    <property type="entry name" value="NDK-like_dom_sf"/>
</dbReference>
<dbReference type="GO" id="GO:0005096">
    <property type="term" value="F:GTPase activator activity"/>
    <property type="evidence" value="ECO:0007669"/>
    <property type="project" value="UniProtKB-KW"/>
</dbReference>
<dbReference type="PIRSF" id="PIRSF037947">
    <property type="entry name" value="Protein_XRP2"/>
    <property type="match status" value="1"/>
</dbReference>
<dbReference type="SMART" id="SM00673">
    <property type="entry name" value="CARP"/>
    <property type="match status" value="2"/>
</dbReference>
<feature type="binding site" evidence="12">
    <location>
        <begin position="94"/>
        <end position="95"/>
    </location>
    <ligand>
        <name>GTP</name>
        <dbReference type="ChEBI" id="CHEBI:37565"/>
    </ligand>
</feature>
<evidence type="ECO:0000256" key="9">
    <source>
        <dbReference type="ARBA" id="ARBA00023136"/>
    </source>
</evidence>
<keyword evidence="5" id="KW-1003">Cell membrane</keyword>
<dbReference type="InterPro" id="IPR006599">
    <property type="entry name" value="CARP_motif"/>
</dbReference>
<protein>
    <recommendedName>
        <fullName evidence="3">Protein XRP2</fullName>
    </recommendedName>
</protein>
<accession>A0A1B6LQG5</accession>
<dbReference type="Gene3D" id="3.30.70.141">
    <property type="entry name" value="Nucleoside diphosphate kinase-like domain"/>
    <property type="match status" value="1"/>
</dbReference>
<comment type="subcellular location">
    <subcellularLocation>
        <location evidence="1">Cell membrane</location>
        <topology evidence="1">Lipid-anchor</topology>
        <orientation evidence="1">Cytoplasmic side</orientation>
    </subcellularLocation>
</comment>
<dbReference type="InterPro" id="IPR039093">
    <property type="entry name" value="XRP2"/>
</dbReference>